<dbReference type="Pfam" id="PF13424">
    <property type="entry name" value="TPR_12"/>
    <property type="match status" value="1"/>
</dbReference>
<evidence type="ECO:0000313" key="2">
    <source>
        <dbReference type="Proteomes" id="UP000054248"/>
    </source>
</evidence>
<accession>A0A0C3KL13</accession>
<organism evidence="1 2">
    <name type="scientific">Tulasnella calospora MUT 4182</name>
    <dbReference type="NCBI Taxonomy" id="1051891"/>
    <lineage>
        <taxon>Eukaryota</taxon>
        <taxon>Fungi</taxon>
        <taxon>Dikarya</taxon>
        <taxon>Basidiomycota</taxon>
        <taxon>Agaricomycotina</taxon>
        <taxon>Agaricomycetes</taxon>
        <taxon>Cantharellales</taxon>
        <taxon>Tulasnellaceae</taxon>
        <taxon>Tulasnella</taxon>
    </lineage>
</organism>
<dbReference type="InterPro" id="IPR011990">
    <property type="entry name" value="TPR-like_helical_dom_sf"/>
</dbReference>
<proteinExistence type="predicted"/>
<keyword evidence="2" id="KW-1185">Reference proteome</keyword>
<dbReference type="EMBL" id="KN823118">
    <property type="protein sequence ID" value="KIO22118.1"/>
    <property type="molecule type" value="Genomic_DNA"/>
</dbReference>
<protein>
    <submittedName>
        <fullName evidence="1">Uncharacterized protein</fullName>
    </submittedName>
</protein>
<sequence length="118" mass="12784">MPPFAKSSKAHVPKSTEHLVSAMSAVLGVDHSILPRCVPSPAIPHPQSPSPELLENLCDLERWNGSYEESAACMKKALAICKERGDSKGIASALRKQAVAFYQFDDYVKAMELASDAL</sequence>
<dbReference type="SUPFAM" id="SSF48452">
    <property type="entry name" value="TPR-like"/>
    <property type="match status" value="1"/>
</dbReference>
<dbReference type="AlphaFoldDB" id="A0A0C3KL13"/>
<dbReference type="Gene3D" id="1.25.40.10">
    <property type="entry name" value="Tetratricopeptide repeat domain"/>
    <property type="match status" value="1"/>
</dbReference>
<reference evidence="1 2" key="1">
    <citation type="submission" date="2014-04" db="EMBL/GenBank/DDBJ databases">
        <authorList>
            <consortium name="DOE Joint Genome Institute"/>
            <person name="Kuo A."/>
            <person name="Girlanda M."/>
            <person name="Perotto S."/>
            <person name="Kohler A."/>
            <person name="Nagy L.G."/>
            <person name="Floudas D."/>
            <person name="Copeland A."/>
            <person name="Barry K.W."/>
            <person name="Cichocki N."/>
            <person name="Veneault-Fourrey C."/>
            <person name="LaButti K."/>
            <person name="Lindquist E.A."/>
            <person name="Lipzen A."/>
            <person name="Lundell T."/>
            <person name="Morin E."/>
            <person name="Murat C."/>
            <person name="Sun H."/>
            <person name="Tunlid A."/>
            <person name="Henrissat B."/>
            <person name="Grigoriev I.V."/>
            <person name="Hibbett D.S."/>
            <person name="Martin F."/>
            <person name="Nordberg H.P."/>
            <person name="Cantor M.N."/>
            <person name="Hua S.X."/>
        </authorList>
    </citation>
    <scope>NUCLEOTIDE SEQUENCE [LARGE SCALE GENOMIC DNA]</scope>
    <source>
        <strain evidence="1 2">MUT 4182</strain>
    </source>
</reference>
<reference evidence="2" key="2">
    <citation type="submission" date="2015-01" db="EMBL/GenBank/DDBJ databases">
        <title>Evolutionary Origins and Diversification of the Mycorrhizal Mutualists.</title>
        <authorList>
            <consortium name="DOE Joint Genome Institute"/>
            <consortium name="Mycorrhizal Genomics Consortium"/>
            <person name="Kohler A."/>
            <person name="Kuo A."/>
            <person name="Nagy L.G."/>
            <person name="Floudas D."/>
            <person name="Copeland A."/>
            <person name="Barry K.W."/>
            <person name="Cichocki N."/>
            <person name="Veneault-Fourrey C."/>
            <person name="LaButti K."/>
            <person name="Lindquist E.A."/>
            <person name="Lipzen A."/>
            <person name="Lundell T."/>
            <person name="Morin E."/>
            <person name="Murat C."/>
            <person name="Riley R."/>
            <person name="Ohm R."/>
            <person name="Sun H."/>
            <person name="Tunlid A."/>
            <person name="Henrissat B."/>
            <person name="Grigoriev I.V."/>
            <person name="Hibbett D.S."/>
            <person name="Martin F."/>
        </authorList>
    </citation>
    <scope>NUCLEOTIDE SEQUENCE [LARGE SCALE GENOMIC DNA]</scope>
    <source>
        <strain evidence="2">MUT 4182</strain>
    </source>
</reference>
<evidence type="ECO:0000313" key="1">
    <source>
        <dbReference type="EMBL" id="KIO22118.1"/>
    </source>
</evidence>
<dbReference type="HOGENOM" id="CLU_2074869_0_0_1"/>
<dbReference type="Proteomes" id="UP000054248">
    <property type="component" value="Unassembled WGS sequence"/>
</dbReference>
<name>A0A0C3KL13_9AGAM</name>
<gene>
    <name evidence="1" type="ORF">M407DRAFT_28331</name>
</gene>